<dbReference type="RefSeq" id="WP_048720403.1">
    <property type="nucleotide sequence ID" value="NZ_JAQCOW010000081.1"/>
</dbReference>
<dbReference type="Proteomes" id="UP001260773">
    <property type="component" value="Unassembled WGS sequence"/>
</dbReference>
<reference evidence="1" key="1">
    <citation type="submission" date="2023-03" db="EMBL/GenBank/DDBJ databases">
        <authorList>
            <person name="Shen W."/>
            <person name="Cai J."/>
        </authorList>
    </citation>
    <scope>NUCLEOTIDE SEQUENCE</scope>
    <source>
        <strain evidence="1">P33-2</strain>
    </source>
</reference>
<evidence type="ECO:0008006" key="3">
    <source>
        <dbReference type="Google" id="ProtNLM"/>
    </source>
</evidence>
<evidence type="ECO:0000313" key="1">
    <source>
        <dbReference type="EMBL" id="MDT2405235.1"/>
    </source>
</evidence>
<accession>A0AAW8S0F0</accession>
<comment type="caution">
    <text evidence="1">The sequence shown here is derived from an EMBL/GenBank/DDBJ whole genome shotgun (WGS) entry which is preliminary data.</text>
</comment>
<sequence>MEERKFKCLKSFTSEGRYCLRDEIYTAYKISHGWKFVFENGEMNFTSNLFERTLEDWNTVIEEVAE</sequence>
<evidence type="ECO:0000313" key="2">
    <source>
        <dbReference type="Proteomes" id="UP001260773"/>
    </source>
</evidence>
<protein>
    <recommendedName>
        <fullName evidence="3">DUF1642 domain-containing protein</fullName>
    </recommendedName>
</protein>
<dbReference type="AlphaFoldDB" id="A0AAW8S0F0"/>
<name>A0AAW8S0F0_ENTAV</name>
<gene>
    <name evidence="1" type="ORF">P7D43_23025</name>
</gene>
<organism evidence="1 2">
    <name type="scientific">Enterococcus avium</name>
    <name type="common">Streptococcus avium</name>
    <dbReference type="NCBI Taxonomy" id="33945"/>
    <lineage>
        <taxon>Bacteria</taxon>
        <taxon>Bacillati</taxon>
        <taxon>Bacillota</taxon>
        <taxon>Bacilli</taxon>
        <taxon>Lactobacillales</taxon>
        <taxon>Enterococcaceae</taxon>
        <taxon>Enterococcus</taxon>
    </lineage>
</organism>
<dbReference type="EMBL" id="JARPWH010000230">
    <property type="protein sequence ID" value="MDT2405235.1"/>
    <property type="molecule type" value="Genomic_DNA"/>
</dbReference>
<proteinExistence type="predicted"/>